<proteinExistence type="predicted"/>
<protein>
    <recommendedName>
        <fullName evidence="3">Peptidase S1 domain-containing protein</fullName>
    </recommendedName>
</protein>
<keyword evidence="1" id="KW-1015">Disulfide bond</keyword>
<dbReference type="PROSITE" id="PS00134">
    <property type="entry name" value="TRYPSIN_HIS"/>
    <property type="match status" value="1"/>
</dbReference>
<dbReference type="SUPFAM" id="SSF50494">
    <property type="entry name" value="Trypsin-like serine proteases"/>
    <property type="match status" value="1"/>
</dbReference>
<reference evidence="4" key="1">
    <citation type="submission" date="2025-08" db="UniProtKB">
        <authorList>
            <consortium name="Ensembl"/>
        </authorList>
    </citation>
    <scope>IDENTIFICATION</scope>
</reference>
<keyword evidence="2" id="KW-0732">Signal</keyword>
<dbReference type="GO" id="GO:0004252">
    <property type="term" value="F:serine-type endopeptidase activity"/>
    <property type="evidence" value="ECO:0007669"/>
    <property type="project" value="InterPro"/>
</dbReference>
<evidence type="ECO:0000313" key="5">
    <source>
        <dbReference type="Proteomes" id="UP000472241"/>
    </source>
</evidence>
<feature type="signal peptide" evidence="2">
    <location>
        <begin position="1"/>
        <end position="20"/>
    </location>
</feature>
<sequence length="109" mass="11811">MGSSILLLLCVSGLSQPATEKIIKGKECARHSQPWQVGLFEGTSLRCGGVLTGRRWVLTAAHCSGRTIPGPAPMPQCLHRFQRCLPGSVPRENHGQHGVCQRRWGGCLP</sequence>
<dbReference type="Pfam" id="PF00089">
    <property type="entry name" value="Trypsin"/>
    <property type="match status" value="1"/>
</dbReference>
<feature type="chain" id="PRO_5045152972" description="Peptidase S1 domain-containing protein" evidence="2">
    <location>
        <begin position="21"/>
        <end position="109"/>
    </location>
</feature>
<name>A0A667HSP4_LYNCA</name>
<dbReference type="InterPro" id="IPR043504">
    <property type="entry name" value="Peptidase_S1_PA_chymotrypsin"/>
</dbReference>
<accession>A0A667HSP4</accession>
<dbReference type="GO" id="GO:0030141">
    <property type="term" value="C:secretory granule"/>
    <property type="evidence" value="ECO:0007669"/>
    <property type="project" value="TreeGrafter"/>
</dbReference>
<dbReference type="InterPro" id="IPR009003">
    <property type="entry name" value="Peptidase_S1_PA"/>
</dbReference>
<dbReference type="Ensembl" id="ENSLCNT00005033069.1">
    <property type="protein sequence ID" value="ENSLCNP00005029617.1"/>
    <property type="gene ID" value="ENSLCNG00005019288.1"/>
</dbReference>
<dbReference type="PANTHER" id="PTHR24271">
    <property type="entry name" value="KALLIKREIN-RELATED"/>
    <property type="match status" value="1"/>
</dbReference>
<dbReference type="Proteomes" id="UP000472241">
    <property type="component" value="Unplaced"/>
</dbReference>
<dbReference type="AlphaFoldDB" id="A0A667HSP4"/>
<dbReference type="InterPro" id="IPR001254">
    <property type="entry name" value="Trypsin_dom"/>
</dbReference>
<reference evidence="4" key="2">
    <citation type="submission" date="2025-09" db="UniProtKB">
        <authorList>
            <consortium name="Ensembl"/>
        </authorList>
    </citation>
    <scope>IDENTIFICATION</scope>
</reference>
<feature type="domain" description="Peptidase S1" evidence="3">
    <location>
        <begin position="22"/>
        <end position="65"/>
    </location>
</feature>
<dbReference type="PANTHER" id="PTHR24271:SF63">
    <property type="entry name" value="KALLIKREIN-12"/>
    <property type="match status" value="1"/>
</dbReference>
<dbReference type="InterPro" id="IPR018114">
    <property type="entry name" value="TRYPSIN_HIS"/>
</dbReference>
<evidence type="ECO:0000313" key="4">
    <source>
        <dbReference type="Ensembl" id="ENSLCNP00005029617.1"/>
    </source>
</evidence>
<evidence type="ECO:0000256" key="1">
    <source>
        <dbReference type="ARBA" id="ARBA00023157"/>
    </source>
</evidence>
<dbReference type="Gene3D" id="2.40.10.10">
    <property type="entry name" value="Trypsin-like serine proteases"/>
    <property type="match status" value="1"/>
</dbReference>
<keyword evidence="5" id="KW-1185">Reference proteome</keyword>
<evidence type="ECO:0000259" key="3">
    <source>
        <dbReference type="Pfam" id="PF00089"/>
    </source>
</evidence>
<dbReference type="GO" id="GO:0006508">
    <property type="term" value="P:proteolysis"/>
    <property type="evidence" value="ECO:0007669"/>
    <property type="project" value="InterPro"/>
</dbReference>
<evidence type="ECO:0000256" key="2">
    <source>
        <dbReference type="SAM" id="SignalP"/>
    </source>
</evidence>
<organism evidence="4 5">
    <name type="scientific">Lynx canadensis</name>
    <name type="common">Canada lynx</name>
    <name type="synonym">Felis canadensis</name>
    <dbReference type="NCBI Taxonomy" id="61383"/>
    <lineage>
        <taxon>Eukaryota</taxon>
        <taxon>Metazoa</taxon>
        <taxon>Chordata</taxon>
        <taxon>Craniata</taxon>
        <taxon>Vertebrata</taxon>
        <taxon>Euteleostomi</taxon>
        <taxon>Mammalia</taxon>
        <taxon>Eutheria</taxon>
        <taxon>Laurasiatheria</taxon>
        <taxon>Carnivora</taxon>
        <taxon>Feliformia</taxon>
        <taxon>Felidae</taxon>
        <taxon>Felinae</taxon>
        <taxon>Lynx</taxon>
    </lineage>
</organism>